<dbReference type="PANTHER" id="PTHR24321:SF14">
    <property type="entry name" value="SHORT-CHAIN TYPE DEHYDROGENASE_REDUCTASE BLR2146-RELATED"/>
    <property type="match status" value="1"/>
</dbReference>
<name>A0A917UDJ5_9ACTN</name>
<comment type="caution">
    <text evidence="3">The sequence shown here is derived from an EMBL/GenBank/DDBJ whole genome shotgun (WGS) entry which is preliminary data.</text>
</comment>
<dbReference type="FunFam" id="3.40.50.720:FF:000084">
    <property type="entry name" value="Short-chain dehydrogenase reductase"/>
    <property type="match status" value="1"/>
</dbReference>
<comment type="similarity">
    <text evidence="1">Belongs to the short-chain dehydrogenases/reductases (SDR) family.</text>
</comment>
<evidence type="ECO:0000256" key="2">
    <source>
        <dbReference type="ARBA" id="ARBA00023002"/>
    </source>
</evidence>
<dbReference type="Pfam" id="PF13561">
    <property type="entry name" value="adh_short_C2"/>
    <property type="match status" value="1"/>
</dbReference>
<evidence type="ECO:0000313" key="3">
    <source>
        <dbReference type="EMBL" id="GGM78218.1"/>
    </source>
</evidence>
<sequence length="303" mass="30116">MSELPAGRFAGRVAVVTGAAGGAGRACAARLARDGARVVIADIDGPRAAATAAEITAEVTAATAGSTAATAAGSTAATGGGAGETIAVAVTADVSDEASVAAMVAAAVDAFGGLDILVNNAAALQPELHRRDGDLVALDLDVWERTMAVNAGGTYLACKHAVPAMRARGGGAIVNVASVSALVGDDVRAAYGSSKAAVLALTRYVATMYGRDGIRCNAVTPGLILTGTALAALSGHHLDEFAAERLLPWAAGPADIAAVVAWLAGDESRCITGQSIVVDAGTTAHRPLHAMRSWSDQHAKTGE</sequence>
<dbReference type="InterPro" id="IPR036291">
    <property type="entry name" value="NAD(P)-bd_dom_sf"/>
</dbReference>
<dbReference type="GO" id="GO:0016491">
    <property type="term" value="F:oxidoreductase activity"/>
    <property type="evidence" value="ECO:0007669"/>
    <property type="project" value="UniProtKB-KW"/>
</dbReference>
<dbReference type="SUPFAM" id="SSF51735">
    <property type="entry name" value="NAD(P)-binding Rossmann-fold domains"/>
    <property type="match status" value="1"/>
</dbReference>
<organism evidence="3 4">
    <name type="scientific">Dactylosporangium sucinum</name>
    <dbReference type="NCBI Taxonomy" id="1424081"/>
    <lineage>
        <taxon>Bacteria</taxon>
        <taxon>Bacillati</taxon>
        <taxon>Actinomycetota</taxon>
        <taxon>Actinomycetes</taxon>
        <taxon>Micromonosporales</taxon>
        <taxon>Micromonosporaceae</taxon>
        <taxon>Dactylosporangium</taxon>
    </lineage>
</organism>
<dbReference type="InterPro" id="IPR002347">
    <property type="entry name" value="SDR_fam"/>
</dbReference>
<dbReference type="PANTHER" id="PTHR24321">
    <property type="entry name" value="DEHYDROGENASES, SHORT CHAIN"/>
    <property type="match status" value="1"/>
</dbReference>
<keyword evidence="4" id="KW-1185">Reference proteome</keyword>
<gene>
    <name evidence="3" type="ORF">GCM10007977_094650</name>
</gene>
<keyword evidence="2" id="KW-0560">Oxidoreductase</keyword>
<dbReference type="RefSeq" id="WP_190256629.1">
    <property type="nucleotide sequence ID" value="NZ_BMPI01000077.1"/>
</dbReference>
<proteinExistence type="inferred from homology"/>
<evidence type="ECO:0000313" key="4">
    <source>
        <dbReference type="Proteomes" id="UP000642070"/>
    </source>
</evidence>
<accession>A0A917UDJ5</accession>
<protein>
    <submittedName>
        <fullName evidence="3">Short-chain type dehydrogenase/reductase y4lA</fullName>
    </submittedName>
</protein>
<dbReference type="EMBL" id="BMPI01000077">
    <property type="protein sequence ID" value="GGM78218.1"/>
    <property type="molecule type" value="Genomic_DNA"/>
</dbReference>
<dbReference type="PRINTS" id="PR00081">
    <property type="entry name" value="GDHRDH"/>
</dbReference>
<reference evidence="3" key="2">
    <citation type="submission" date="2020-09" db="EMBL/GenBank/DDBJ databases">
        <authorList>
            <person name="Sun Q."/>
            <person name="Ohkuma M."/>
        </authorList>
    </citation>
    <scope>NUCLEOTIDE SEQUENCE</scope>
    <source>
        <strain evidence="3">JCM 19831</strain>
    </source>
</reference>
<dbReference type="Proteomes" id="UP000642070">
    <property type="component" value="Unassembled WGS sequence"/>
</dbReference>
<dbReference type="Gene3D" id="3.40.50.720">
    <property type="entry name" value="NAD(P)-binding Rossmann-like Domain"/>
    <property type="match status" value="1"/>
</dbReference>
<dbReference type="AlphaFoldDB" id="A0A917UDJ5"/>
<dbReference type="PRINTS" id="PR00080">
    <property type="entry name" value="SDRFAMILY"/>
</dbReference>
<reference evidence="3" key="1">
    <citation type="journal article" date="2014" name="Int. J. Syst. Evol. Microbiol.">
        <title>Complete genome sequence of Corynebacterium casei LMG S-19264T (=DSM 44701T), isolated from a smear-ripened cheese.</title>
        <authorList>
            <consortium name="US DOE Joint Genome Institute (JGI-PGF)"/>
            <person name="Walter F."/>
            <person name="Albersmeier A."/>
            <person name="Kalinowski J."/>
            <person name="Ruckert C."/>
        </authorList>
    </citation>
    <scope>NUCLEOTIDE SEQUENCE</scope>
    <source>
        <strain evidence="3">JCM 19831</strain>
    </source>
</reference>
<evidence type="ECO:0000256" key="1">
    <source>
        <dbReference type="ARBA" id="ARBA00006484"/>
    </source>
</evidence>
<dbReference type="CDD" id="cd05233">
    <property type="entry name" value="SDR_c"/>
    <property type="match status" value="1"/>
</dbReference>